<dbReference type="Gene3D" id="3.40.190.290">
    <property type="match status" value="1"/>
</dbReference>
<evidence type="ECO:0000256" key="1">
    <source>
        <dbReference type="ARBA" id="ARBA00009437"/>
    </source>
</evidence>
<dbReference type="PROSITE" id="PS50931">
    <property type="entry name" value="HTH_LYSR"/>
    <property type="match status" value="1"/>
</dbReference>
<evidence type="ECO:0000313" key="6">
    <source>
        <dbReference type="EMBL" id="MFC7407387.1"/>
    </source>
</evidence>
<dbReference type="Pfam" id="PF03466">
    <property type="entry name" value="LysR_substrate"/>
    <property type="match status" value="1"/>
</dbReference>
<evidence type="ECO:0000313" key="7">
    <source>
        <dbReference type="Proteomes" id="UP001596501"/>
    </source>
</evidence>
<comment type="similarity">
    <text evidence="1">Belongs to the LysR transcriptional regulatory family.</text>
</comment>
<feature type="domain" description="HTH lysR-type" evidence="5">
    <location>
        <begin position="16"/>
        <end position="73"/>
    </location>
</feature>
<dbReference type="CDD" id="cd08422">
    <property type="entry name" value="PBP2_CrgA_like"/>
    <property type="match status" value="1"/>
</dbReference>
<comment type="caution">
    <text evidence="6">The sequence shown here is derived from an EMBL/GenBank/DDBJ whole genome shotgun (WGS) entry which is preliminary data.</text>
</comment>
<proteinExistence type="inferred from homology"/>
<dbReference type="InterPro" id="IPR058163">
    <property type="entry name" value="LysR-type_TF_proteobact-type"/>
</dbReference>
<dbReference type="PANTHER" id="PTHR30537:SF5">
    <property type="entry name" value="HTH-TYPE TRANSCRIPTIONAL ACTIVATOR TTDR-RELATED"/>
    <property type="match status" value="1"/>
</dbReference>
<keyword evidence="3" id="KW-0238">DNA-binding</keyword>
<dbReference type="InterPro" id="IPR036388">
    <property type="entry name" value="WH-like_DNA-bd_sf"/>
</dbReference>
<keyword evidence="4" id="KW-0804">Transcription</keyword>
<evidence type="ECO:0000256" key="3">
    <source>
        <dbReference type="ARBA" id="ARBA00023125"/>
    </source>
</evidence>
<dbReference type="SUPFAM" id="SSF53850">
    <property type="entry name" value="Periplasmic binding protein-like II"/>
    <property type="match status" value="1"/>
</dbReference>
<gene>
    <name evidence="6" type="ORF">ACFQPB_00790</name>
</gene>
<sequence>MDMIVAMMEQSGRDALDPNDLLIFASVADLGSFSRAAERMGLPKSTVSRRLAALEQRLGERLLLRTTRRQTLTEFGRELLDHARQVALEVEAVAALSERRQAAPSGRLRVSMPSDFANLVLAEPLAAFVAMHPGIQLELDLSARRVDLLGEGFDLALRIGALSDDGLLAARRLTVLSSGLYASPQYLAEFGQPAAPDDLARHSAVRLLAGHGEPLPWTLSCGEQQWQGLPPGRINANAPELLMRLARAGAGIAAVPDHIAQPDVHQGLLRRVLPEWCLPPVTVSAVFPGRKLMPAKTRAFIEMLQAALGGMPSAA</sequence>
<dbReference type="InterPro" id="IPR005119">
    <property type="entry name" value="LysR_subst-bd"/>
</dbReference>
<keyword evidence="2" id="KW-0805">Transcription regulation</keyword>
<name>A0ABW2QFL3_9BURK</name>
<evidence type="ECO:0000256" key="2">
    <source>
        <dbReference type="ARBA" id="ARBA00023015"/>
    </source>
</evidence>
<keyword evidence="7" id="KW-1185">Reference proteome</keyword>
<dbReference type="EMBL" id="JBHTCA010000001">
    <property type="protein sequence ID" value="MFC7407387.1"/>
    <property type="molecule type" value="Genomic_DNA"/>
</dbReference>
<dbReference type="Proteomes" id="UP001596501">
    <property type="component" value="Unassembled WGS sequence"/>
</dbReference>
<dbReference type="InterPro" id="IPR000847">
    <property type="entry name" value="LysR_HTH_N"/>
</dbReference>
<dbReference type="SUPFAM" id="SSF46785">
    <property type="entry name" value="Winged helix' DNA-binding domain"/>
    <property type="match status" value="1"/>
</dbReference>
<evidence type="ECO:0000259" key="5">
    <source>
        <dbReference type="PROSITE" id="PS50931"/>
    </source>
</evidence>
<dbReference type="PANTHER" id="PTHR30537">
    <property type="entry name" value="HTH-TYPE TRANSCRIPTIONAL REGULATOR"/>
    <property type="match status" value="1"/>
</dbReference>
<organism evidence="6 7">
    <name type="scientific">Hydrogenophaga atypica</name>
    <dbReference type="NCBI Taxonomy" id="249409"/>
    <lineage>
        <taxon>Bacteria</taxon>
        <taxon>Pseudomonadati</taxon>
        <taxon>Pseudomonadota</taxon>
        <taxon>Betaproteobacteria</taxon>
        <taxon>Burkholderiales</taxon>
        <taxon>Comamonadaceae</taxon>
        <taxon>Hydrogenophaga</taxon>
    </lineage>
</organism>
<accession>A0ABW2QFL3</accession>
<protein>
    <submittedName>
        <fullName evidence="6">LysR substrate-binding domain-containing protein</fullName>
    </submittedName>
</protein>
<dbReference type="Gene3D" id="1.10.10.10">
    <property type="entry name" value="Winged helix-like DNA-binding domain superfamily/Winged helix DNA-binding domain"/>
    <property type="match status" value="1"/>
</dbReference>
<dbReference type="RefSeq" id="WP_382218983.1">
    <property type="nucleotide sequence ID" value="NZ_JBHTCA010000001.1"/>
</dbReference>
<evidence type="ECO:0000256" key="4">
    <source>
        <dbReference type="ARBA" id="ARBA00023163"/>
    </source>
</evidence>
<dbReference type="Pfam" id="PF00126">
    <property type="entry name" value="HTH_1"/>
    <property type="match status" value="1"/>
</dbReference>
<reference evidence="7" key="1">
    <citation type="journal article" date="2019" name="Int. J. Syst. Evol. Microbiol.">
        <title>The Global Catalogue of Microorganisms (GCM) 10K type strain sequencing project: providing services to taxonomists for standard genome sequencing and annotation.</title>
        <authorList>
            <consortium name="The Broad Institute Genomics Platform"/>
            <consortium name="The Broad Institute Genome Sequencing Center for Infectious Disease"/>
            <person name="Wu L."/>
            <person name="Ma J."/>
        </authorList>
    </citation>
    <scope>NUCLEOTIDE SEQUENCE [LARGE SCALE GENOMIC DNA]</scope>
    <source>
        <strain evidence="7">CGMCC 1.12371</strain>
    </source>
</reference>
<dbReference type="InterPro" id="IPR036390">
    <property type="entry name" value="WH_DNA-bd_sf"/>
</dbReference>